<feature type="non-terminal residue" evidence="1">
    <location>
        <position position="1"/>
    </location>
</feature>
<comment type="caution">
    <text evidence="1">The sequence shown here is derived from an EMBL/GenBank/DDBJ whole genome shotgun (WGS) entry which is preliminary data.</text>
</comment>
<name>A0AAV4H0S3_9GAST</name>
<gene>
    <name evidence="1" type="ORF">ElyMa_002565600</name>
</gene>
<evidence type="ECO:0000313" key="1">
    <source>
        <dbReference type="EMBL" id="GFR90336.1"/>
    </source>
</evidence>
<dbReference type="Gene3D" id="1.25.40.390">
    <property type="match status" value="1"/>
</dbReference>
<reference evidence="1 2" key="1">
    <citation type="journal article" date="2021" name="Elife">
        <title>Chloroplast acquisition without the gene transfer in kleptoplastic sea slugs, Plakobranchus ocellatus.</title>
        <authorList>
            <person name="Maeda T."/>
            <person name="Takahashi S."/>
            <person name="Yoshida T."/>
            <person name="Shimamura S."/>
            <person name="Takaki Y."/>
            <person name="Nagai Y."/>
            <person name="Toyoda A."/>
            <person name="Suzuki Y."/>
            <person name="Arimoto A."/>
            <person name="Ishii H."/>
            <person name="Satoh N."/>
            <person name="Nishiyama T."/>
            <person name="Hasebe M."/>
            <person name="Maruyama T."/>
            <person name="Minagawa J."/>
            <person name="Obokata J."/>
            <person name="Shigenobu S."/>
        </authorList>
    </citation>
    <scope>NUCLEOTIDE SEQUENCE [LARGE SCALE GENOMIC DNA]</scope>
</reference>
<protein>
    <submittedName>
        <fullName evidence="1">Starch-binding associating with outer membrane</fullName>
    </submittedName>
</protein>
<dbReference type="EMBL" id="BMAT01005281">
    <property type="protein sequence ID" value="GFR90336.1"/>
    <property type="molecule type" value="Genomic_DNA"/>
</dbReference>
<organism evidence="1 2">
    <name type="scientific">Elysia marginata</name>
    <dbReference type="NCBI Taxonomy" id="1093978"/>
    <lineage>
        <taxon>Eukaryota</taxon>
        <taxon>Metazoa</taxon>
        <taxon>Spiralia</taxon>
        <taxon>Lophotrochozoa</taxon>
        <taxon>Mollusca</taxon>
        <taxon>Gastropoda</taxon>
        <taxon>Heterobranchia</taxon>
        <taxon>Euthyneura</taxon>
        <taxon>Panpulmonata</taxon>
        <taxon>Sacoglossa</taxon>
        <taxon>Placobranchoidea</taxon>
        <taxon>Plakobranchidae</taxon>
        <taxon>Elysia</taxon>
    </lineage>
</organism>
<keyword evidence="2" id="KW-1185">Reference proteome</keyword>
<dbReference type="AlphaFoldDB" id="A0AAV4H0S3"/>
<dbReference type="SUPFAM" id="SSF48452">
    <property type="entry name" value="TPR-like"/>
    <property type="match status" value="1"/>
</dbReference>
<dbReference type="InterPro" id="IPR011990">
    <property type="entry name" value="TPR-like_helical_dom_sf"/>
</dbReference>
<dbReference type="Proteomes" id="UP000762676">
    <property type="component" value="Unassembled WGS sequence"/>
</dbReference>
<proteinExistence type="predicted"/>
<accession>A0AAV4H0S3</accession>
<dbReference type="Pfam" id="PF12771">
    <property type="entry name" value="SusD-like_2"/>
    <property type="match status" value="1"/>
</dbReference>
<dbReference type="InterPro" id="IPR041662">
    <property type="entry name" value="SusD-like_2"/>
</dbReference>
<evidence type="ECO:0000313" key="2">
    <source>
        <dbReference type="Proteomes" id="UP000762676"/>
    </source>
</evidence>
<sequence length="329" mass="37299">ALNPENPTPKYDDGFKVYKDLIARLKKAIEAIDTGARGLEIDNIYGGSMEKWKKYGASIYLRMGMVLADVDPNFSKTAVEDAFNKGVFTSNEDNALLTYTTEPPNRNPIYGAITASGRDDYVIAENLVDKLNTLNDPRRDVFYTKLDDGTYKGGFSGKINKYGSFSHVSDLVGKTPDRKGRLMDYSEVSFLLAEAKQLKEYNNIGSKSAEYHYDEGVKASIKFWGKSDEEATTYLAQPSVQYNPAKYKELIGTQMWIATYNRGYATWLHYRRYDQPIMKDVKKGKTTDKQPPRRLTYPVSEQTMNINSKDAGNKIGGDKMETKLFWDKN</sequence>